<dbReference type="PATRIC" id="fig|93930.3.peg.1683"/>
<dbReference type="NCBIfam" id="TIGR02593">
    <property type="entry name" value="CRISPR_cas5"/>
    <property type="match status" value="1"/>
</dbReference>
<dbReference type="Pfam" id="PF09704">
    <property type="entry name" value="Cas_Cas5d"/>
    <property type="match status" value="1"/>
</dbReference>
<dbReference type="NCBIfam" id="TIGR01895">
    <property type="entry name" value="cas_Cas5t"/>
    <property type="match status" value="1"/>
</dbReference>
<dbReference type="InterPro" id="IPR021124">
    <property type="entry name" value="CRISPR-assoc_prot_Cas5"/>
</dbReference>
<evidence type="ECO:0000313" key="2">
    <source>
        <dbReference type="EMBL" id="KUK23067.1"/>
    </source>
</evidence>
<dbReference type="GO" id="GO:0051607">
    <property type="term" value="P:defense response to virus"/>
    <property type="evidence" value="ECO:0007669"/>
    <property type="project" value="UniProtKB-KW"/>
</dbReference>
<reference evidence="2 3" key="1">
    <citation type="journal article" date="2015" name="MBio">
        <title>Genome-Resolved Metagenomic Analysis Reveals Roles for Candidate Phyla and Other Microbial Community Members in Biogeochemical Transformations in Oil Reservoirs.</title>
        <authorList>
            <person name="Hu P."/>
            <person name="Tom L."/>
            <person name="Singh A."/>
            <person name="Thomas B.C."/>
            <person name="Baker B.J."/>
            <person name="Piceno Y.M."/>
            <person name="Andersen G.L."/>
            <person name="Banfield J.F."/>
        </authorList>
    </citation>
    <scope>NUCLEOTIDE SEQUENCE [LARGE SCALE GENOMIC DNA]</scope>
    <source>
        <strain evidence="2">46_26</strain>
    </source>
</reference>
<name>A0A101EQK3_9THEM</name>
<protein>
    <submittedName>
        <fullName evidence="2">CRISPR-associated protein Cas5 family</fullName>
    </submittedName>
</protein>
<comment type="caution">
    <text evidence="2">The sequence shown here is derived from an EMBL/GenBank/DDBJ whole genome shotgun (WGS) entry which is preliminary data.</text>
</comment>
<organism evidence="2 3">
    <name type="scientific">Thermotoga petrophila</name>
    <dbReference type="NCBI Taxonomy" id="93929"/>
    <lineage>
        <taxon>Bacteria</taxon>
        <taxon>Thermotogati</taxon>
        <taxon>Thermotogota</taxon>
        <taxon>Thermotogae</taxon>
        <taxon>Thermotogales</taxon>
        <taxon>Thermotogaceae</taxon>
        <taxon>Thermotoga</taxon>
    </lineage>
</organism>
<evidence type="ECO:0000313" key="3">
    <source>
        <dbReference type="Proteomes" id="UP000058636"/>
    </source>
</evidence>
<dbReference type="Proteomes" id="UP000058636">
    <property type="component" value="Unassembled WGS sequence"/>
</dbReference>
<gene>
    <name evidence="2" type="ORF">XD57_0832</name>
</gene>
<dbReference type="EMBL" id="LGFG01000056">
    <property type="protein sequence ID" value="KUK23067.1"/>
    <property type="molecule type" value="Genomic_DNA"/>
</dbReference>
<keyword evidence="1" id="KW-0051">Antiviral defense</keyword>
<dbReference type="AlphaFoldDB" id="A0A101EQK3"/>
<dbReference type="InterPro" id="IPR013422">
    <property type="entry name" value="CRISPR-assoc_prot_Cas5_N"/>
</dbReference>
<dbReference type="GO" id="GO:0043571">
    <property type="term" value="P:maintenance of CRISPR repeat elements"/>
    <property type="evidence" value="ECO:0007669"/>
    <property type="project" value="InterPro"/>
</dbReference>
<accession>A0A101EQK3</accession>
<proteinExistence type="predicted"/>
<evidence type="ECO:0000256" key="1">
    <source>
        <dbReference type="ARBA" id="ARBA00023118"/>
    </source>
</evidence>
<sequence>MKLLRIEVKASTAHFAIPFFIFERKIFPIPMYSTAIGLICNILSDESKIESFLNSEFSMAIVGNHEGVVEEYTWLRNLEKGSHVKKFKSLRNREINHEIEHPGGQMPTRIQTLVNPRVDLFVKAKEDVLEMIKQSLENPGYISRIHLGRSEDTVDEINYELVNCEKKKVFSTGGYTWIPSPEFADEVCDNYNELYQEIIGASYKVSSIYTIQNNKRIFDFIPAKLYYGSIPMIHFDVPEILSWNNIPIFLAKIRKLDRGG</sequence>
<dbReference type="InterPro" id="IPR013337">
    <property type="entry name" value="CRISPR-assoc_prot_Cas5_Tneap"/>
</dbReference>